<dbReference type="GO" id="GO:0004843">
    <property type="term" value="F:cysteine-type deubiquitinase activity"/>
    <property type="evidence" value="ECO:0007669"/>
    <property type="project" value="UniProtKB-UniRule"/>
</dbReference>
<keyword evidence="5 9" id="KW-0833">Ubl conjugation pathway</keyword>
<feature type="compositionally biased region" description="Low complexity" evidence="11">
    <location>
        <begin position="1413"/>
        <end position="1429"/>
    </location>
</feature>
<organism evidence="13 14">
    <name type="scientific">Trichosporon asahii var. asahii (strain CBS 8904)</name>
    <name type="common">Yeast</name>
    <dbReference type="NCBI Taxonomy" id="1220162"/>
    <lineage>
        <taxon>Eukaryota</taxon>
        <taxon>Fungi</taxon>
        <taxon>Dikarya</taxon>
        <taxon>Basidiomycota</taxon>
        <taxon>Agaricomycotina</taxon>
        <taxon>Tremellomycetes</taxon>
        <taxon>Trichosporonales</taxon>
        <taxon>Trichosporonaceae</taxon>
        <taxon>Trichosporon</taxon>
    </lineage>
</organism>
<dbReference type="SUPFAM" id="SSF54001">
    <property type="entry name" value="Cysteine proteinases"/>
    <property type="match status" value="1"/>
</dbReference>
<dbReference type="PANTHER" id="PTHR13312">
    <property type="entry name" value="HIV-INDUCED PROTEIN-7-LIKE PROTEASE"/>
    <property type="match status" value="1"/>
</dbReference>
<dbReference type="GO" id="GO:0005829">
    <property type="term" value="C:cytosol"/>
    <property type="evidence" value="ECO:0007669"/>
    <property type="project" value="TreeGrafter"/>
</dbReference>
<feature type="region of interest" description="Disordered" evidence="11">
    <location>
        <begin position="783"/>
        <end position="818"/>
    </location>
</feature>
<feature type="region of interest" description="Disordered" evidence="11">
    <location>
        <begin position="435"/>
        <end position="500"/>
    </location>
</feature>
<feature type="region of interest" description="Disordered" evidence="11">
    <location>
        <begin position="519"/>
        <end position="588"/>
    </location>
</feature>
<evidence type="ECO:0000256" key="9">
    <source>
        <dbReference type="RuleBase" id="RU367104"/>
    </source>
</evidence>
<evidence type="ECO:0000256" key="3">
    <source>
        <dbReference type="ARBA" id="ARBA00022723"/>
    </source>
</evidence>
<dbReference type="GO" id="GO:0016579">
    <property type="term" value="P:protein deubiquitination"/>
    <property type="evidence" value="ECO:0007669"/>
    <property type="project" value="TreeGrafter"/>
</dbReference>
<feature type="compositionally biased region" description="Pro residues" evidence="11">
    <location>
        <begin position="1691"/>
        <end position="1711"/>
    </location>
</feature>
<feature type="region of interest" description="Disordered" evidence="11">
    <location>
        <begin position="50"/>
        <end position="124"/>
    </location>
</feature>
<reference evidence="13 14" key="1">
    <citation type="journal article" date="2012" name="Eukaryot. Cell">
        <title>Genome sequence of the Trichosporon asahii environmental strain CBS 8904.</title>
        <authorList>
            <person name="Yang R.Y."/>
            <person name="Li H.T."/>
            <person name="Zhu H."/>
            <person name="Zhou G.P."/>
            <person name="Wang M."/>
            <person name="Wang L."/>
        </authorList>
    </citation>
    <scope>NUCLEOTIDE SEQUENCE [LARGE SCALE GENOMIC DNA]</scope>
    <source>
        <strain evidence="13 14">CBS 8904</strain>
    </source>
</reference>
<feature type="region of interest" description="Disordered" evidence="11">
    <location>
        <begin position="901"/>
        <end position="940"/>
    </location>
</feature>
<feature type="compositionally biased region" description="Polar residues" evidence="11">
    <location>
        <begin position="789"/>
        <end position="798"/>
    </location>
</feature>
<evidence type="ECO:0000313" key="13">
    <source>
        <dbReference type="EMBL" id="EKC97352.1"/>
    </source>
</evidence>
<keyword evidence="4" id="KW-0863">Zinc-finger</keyword>
<dbReference type="OrthoDB" id="65596at2759"/>
<dbReference type="Gene3D" id="3.90.70.80">
    <property type="match status" value="1"/>
</dbReference>
<evidence type="ECO:0000313" key="14">
    <source>
        <dbReference type="Proteomes" id="UP000006757"/>
    </source>
</evidence>
<feature type="region of interest" description="Disordered" evidence="11">
    <location>
        <begin position="851"/>
        <end position="886"/>
    </location>
</feature>
<sequence length="1730" mass="184546">MPSASASSNTVPVRLRHPRGVTTIEVDPEAQGIDDLKVLIFSASEIPPSQQEIKYGYPPKPLPETSGRLSSIPLTRGEQLIVTSNPNKLRSPSASPVRRRRPSVKELDAELSAPRSPPPRARDSPLLENEILLETKDSVQVKGHDAGYIQLRIVPDDNSCLFSSVARCSGELTSVVADAIKADPEKYSDVMLGMPRDEYMKKILDKNTWGGAIELAIFSDHYKTEIASFDVATGRSDRFGEGSHENRCILVYSGIHYDAVTLSPLPVSPPEFHTTVYPVSNQALMDAAQELVAGLKSRKYYTDTANFDLKCGVCGVGLKGEKGAREHAMQTGPRALGSSTESRRGRRFLFTPRVWFRSSWVLFEVVDCLPFALTTMTTSPENVSSIADRLGRLKLTVEANLIDNEDLIGDAGDLPASTVQPVIPVNSITSVTLAQNTPLPRSPPNDASAAPQSGTSDSNSSDPSFSSITTSELMTLGQPAQQTSGTSPSGDSESQTESSFYLTTSASPFVRRSSLSHPSLILHPSTSQPASSTTHSSPSMTSQSTSSLTPSTKHSSPSNLLPFATPFQPASQSSPSSTSSPTTFPLVTLAPTGESQKISIKAPAATVSTAAMSDTPQQHSQPALQATPPKAQVSESSAQTPGWVCQTPVWVTAPEGVGMATPSPTLSSFQAPSPADTATSPQAVMSFNVPSPIKSVGDGSPSPTRTAFSFGSSMPAVFQPAAPAMGFNKPPPSKAVPITKPAPKASGAHSESVSLLGDIPEAEDLLTEDDSNDPTLADQLAKAKVLSAAPSSQASSTGPADLRPTHTPLDRNLYSNSETKIECKETPVLAPKSSKYGNISLAASMTGSSVGQTTLVGDNPHQLPFESEDPTRSASAASLSSTPSKEVSVKALAAMYDQHAGKSGRSAVTPGFSDDHAQTADDAETVTGNESDGKDNSTSATLKRFSEKGFGTEPLAIAAPGFRPQSSVYDADNETDTEASAGRCQDTDTETEAPNPKARKLAKDGTLSAGSATLDDITEKPFVPTVTKLAPGKTQSAATNHTPANNGLDDGKAEVEELERLWTDFKDGVAIFGGGIDEVIARLTKEFKNAVQLAAVAPGPSATAAVSATPAIDIKALEIKRQEFDDLRRKSEALRARALKAEGEAREAAERASALEAEVDASKKKSEADKERIEELTGLYDSSESLCTLLRKRNQSVGTEYVTLEDTHRQLEADYNKLKEEMKFDPEELARGYDGGSKWASRIRSETVRLCRLMNNDTEVPILMYLYFDIVGSLGSTVALTSQQKTLTELLEDVSQFDDFMEGFSSTEDLITVSDVSGAVAKMKLMSGFRACRLIYLVAGKGYVKDITSWPKSAQAKVYAARSTGADEADKDPFLQLGNDHLFYADCFFPRTFDQWSNEIQKTSGQRQAGESAPQQPQPAAAQQHLGQGAPPPQQQPQTQLAPENTPNPGPLDPNHTGLTARPGAFAGLQQPLNPTTQYGTPPPQASHTPRAPSQSPVAPMQPQQQQPPPPQAQAGAAWGQNRSATYSYQAPPQGPPQGPPQVQQQAPHAGDWGQRTQSQQPPWNQYGAAPPAQPQQPQKQPSPVVEQRQPQARRYNEVVISHARGYAGSIGGSPPSTDEDNPLLKDVPQTSRTFVSRPPQFARAEDPIQRPGSSNSLISMVSSAVHGRGMGPPPTFRVRDVSQSHTQPHSQPPQAPHAPQPAPVQAPPPWAQHGGVAHKVDNNNSDWRL</sequence>
<feature type="region of interest" description="Disordered" evidence="11">
    <location>
        <begin position="608"/>
        <end position="640"/>
    </location>
</feature>
<feature type="compositionally biased region" description="Polar residues" evidence="11">
    <location>
        <begin position="1555"/>
        <end position="1564"/>
    </location>
</feature>
<comment type="caution">
    <text evidence="13">The sequence shown here is derived from an EMBL/GenBank/DDBJ whole genome shotgun (WGS) entry which is preliminary data.</text>
</comment>
<dbReference type="GO" id="GO:0005634">
    <property type="term" value="C:nucleus"/>
    <property type="evidence" value="ECO:0007669"/>
    <property type="project" value="TreeGrafter"/>
</dbReference>
<feature type="compositionally biased region" description="Polar residues" evidence="11">
    <location>
        <begin position="1033"/>
        <end position="1045"/>
    </location>
</feature>
<accession>K1VKQ7</accession>
<feature type="compositionally biased region" description="Polar residues" evidence="11">
    <location>
        <begin position="1652"/>
        <end position="1663"/>
    </location>
</feature>
<feature type="region of interest" description="Disordered" evidence="11">
    <location>
        <begin position="1"/>
        <end position="20"/>
    </location>
</feature>
<dbReference type="Proteomes" id="UP000006757">
    <property type="component" value="Unassembled WGS sequence"/>
</dbReference>
<feature type="domain" description="OTU" evidence="12">
    <location>
        <begin position="149"/>
        <end position="263"/>
    </location>
</feature>
<feature type="compositionally biased region" description="Polar residues" evidence="11">
    <location>
        <begin position="926"/>
        <end position="940"/>
    </location>
</feature>
<proteinExistence type="predicted"/>
<feature type="compositionally biased region" description="Polar residues" evidence="11">
    <location>
        <begin position="1471"/>
        <end position="1480"/>
    </location>
</feature>
<keyword evidence="2" id="KW-0645">Protease</keyword>
<feature type="compositionally biased region" description="Polar residues" evidence="11">
    <location>
        <begin position="1"/>
        <end position="11"/>
    </location>
</feature>
<dbReference type="Pfam" id="PF21403">
    <property type="entry name" value="OTU1_UBXL"/>
    <property type="match status" value="1"/>
</dbReference>
<feature type="compositionally biased region" description="Low complexity" evidence="11">
    <location>
        <begin position="519"/>
        <end position="552"/>
    </location>
</feature>
<dbReference type="Pfam" id="PF25540">
    <property type="entry name" value="DUF7923"/>
    <property type="match status" value="1"/>
</dbReference>
<dbReference type="Gene3D" id="3.10.20.90">
    <property type="entry name" value="Phosphatidylinositol 3-kinase Catalytic Subunit, Chain A, domain 1"/>
    <property type="match status" value="1"/>
</dbReference>
<keyword evidence="6 9" id="KW-0378">Hydrolase</keyword>
<dbReference type="MEROPS" id="C85.007"/>
<dbReference type="EC" id="3.4.19.12" evidence="9"/>
<dbReference type="InParanoid" id="K1VKQ7"/>
<feature type="compositionally biased region" description="Low complexity" evidence="11">
    <location>
        <begin position="1492"/>
        <end position="1505"/>
    </location>
</feature>
<comment type="subcellular location">
    <subcellularLocation>
        <location evidence="9">Cytoplasm</location>
    </subcellularLocation>
</comment>
<dbReference type="InterPro" id="IPR057683">
    <property type="entry name" value="DUF7923"/>
</dbReference>
<dbReference type="InterPro" id="IPR038765">
    <property type="entry name" value="Papain-like_cys_pep_sf"/>
</dbReference>
<dbReference type="eggNOG" id="KOG3288">
    <property type="taxonomic scope" value="Eukaryota"/>
</dbReference>
<keyword evidence="9" id="KW-0963">Cytoplasm</keyword>
<evidence type="ECO:0000256" key="4">
    <source>
        <dbReference type="ARBA" id="ARBA00022771"/>
    </source>
</evidence>
<keyword evidence="8" id="KW-0862">Zinc</keyword>
<evidence type="ECO:0000256" key="6">
    <source>
        <dbReference type="ARBA" id="ARBA00022801"/>
    </source>
</evidence>
<feature type="coiled-coil region" evidence="10">
    <location>
        <begin position="1117"/>
        <end position="1165"/>
    </location>
</feature>
<dbReference type="InterPro" id="IPR057766">
    <property type="entry name" value="Znf-C2H2_OTU1-like_C"/>
</dbReference>
<keyword evidence="7 9" id="KW-0788">Thiol protease</keyword>
<feature type="compositionally biased region" description="Polar residues" evidence="11">
    <location>
        <begin position="608"/>
        <end position="624"/>
    </location>
</feature>
<dbReference type="STRING" id="1220162.K1VKQ7"/>
<feature type="compositionally biased region" description="Polar residues" evidence="11">
    <location>
        <begin position="478"/>
        <end position="500"/>
    </location>
</feature>
<dbReference type="HOGENOM" id="CLU_240003_0_0_1"/>
<keyword evidence="3" id="KW-0479">Metal-binding</keyword>
<comment type="function">
    <text evidence="9">Hydrolase that can remove conjugated ubiquitin from proteins and may therefore play an important regulatory role at the level of protein turnover by preventing degradation.</text>
</comment>
<feature type="compositionally biased region" description="Low complexity" evidence="11">
    <location>
        <begin position="1541"/>
        <end position="1551"/>
    </location>
</feature>
<feature type="region of interest" description="Disordered" evidence="11">
    <location>
        <begin position="723"/>
        <end position="753"/>
    </location>
</feature>
<evidence type="ECO:0000256" key="11">
    <source>
        <dbReference type="SAM" id="MobiDB-lite"/>
    </source>
</evidence>
<evidence type="ECO:0000256" key="8">
    <source>
        <dbReference type="ARBA" id="ARBA00022833"/>
    </source>
</evidence>
<dbReference type="InterPro" id="IPR003323">
    <property type="entry name" value="OTU_dom"/>
</dbReference>
<keyword evidence="10" id="KW-0175">Coiled coil</keyword>
<feature type="region of interest" description="Disordered" evidence="11">
    <location>
        <begin position="955"/>
        <end position="1006"/>
    </location>
</feature>
<dbReference type="GO" id="GO:0036503">
    <property type="term" value="P:ERAD pathway"/>
    <property type="evidence" value="ECO:0007669"/>
    <property type="project" value="TreeGrafter"/>
</dbReference>
<feature type="compositionally biased region" description="Low complexity" evidence="11">
    <location>
        <begin position="453"/>
        <end position="471"/>
    </location>
</feature>
<feature type="region of interest" description="Disordered" evidence="11">
    <location>
        <begin position="1031"/>
        <end position="1050"/>
    </location>
</feature>
<dbReference type="PROSITE" id="PS50802">
    <property type="entry name" value="OTU"/>
    <property type="match status" value="1"/>
</dbReference>
<evidence type="ECO:0000256" key="7">
    <source>
        <dbReference type="ARBA" id="ARBA00022807"/>
    </source>
</evidence>
<dbReference type="InterPro" id="IPR048857">
    <property type="entry name" value="OTU1_Ubl"/>
</dbReference>
<evidence type="ECO:0000256" key="2">
    <source>
        <dbReference type="ARBA" id="ARBA00022670"/>
    </source>
</evidence>
<dbReference type="Pfam" id="PF24560">
    <property type="entry name" value="zf-C2H2_OTU1_C"/>
    <property type="match status" value="1"/>
</dbReference>
<evidence type="ECO:0000259" key="12">
    <source>
        <dbReference type="PROSITE" id="PS50802"/>
    </source>
</evidence>
<dbReference type="CDD" id="cd22745">
    <property type="entry name" value="OTU_OTU1"/>
    <property type="match status" value="1"/>
</dbReference>
<protein>
    <recommendedName>
        <fullName evidence="9">Ubiquitin thioesterase OTU</fullName>
        <ecNumber evidence="9">3.4.19.12</ecNumber>
    </recommendedName>
</protein>
<feature type="region of interest" description="Disordered" evidence="11">
    <location>
        <begin position="1401"/>
        <end position="1730"/>
    </location>
</feature>
<dbReference type="PANTHER" id="PTHR13312:SF0">
    <property type="entry name" value="UBIQUITIN THIOESTERASE OTU1"/>
    <property type="match status" value="1"/>
</dbReference>
<name>K1VKQ7_TRIAC</name>
<feature type="compositionally biased region" description="Low complexity" evidence="11">
    <location>
        <begin position="564"/>
        <end position="585"/>
    </location>
</feature>
<evidence type="ECO:0000256" key="1">
    <source>
        <dbReference type="ARBA" id="ARBA00000707"/>
    </source>
</evidence>
<gene>
    <name evidence="13" type="ORF">A1Q2_08275</name>
</gene>
<comment type="catalytic activity">
    <reaction evidence="1 9">
        <text>Thiol-dependent hydrolysis of ester, thioester, amide, peptide and isopeptide bonds formed by the C-terminal Gly of ubiquitin (a 76-residue protein attached to proteins as an intracellular targeting signal).</text>
        <dbReference type="EC" id="3.4.19.12"/>
    </reaction>
</comment>
<evidence type="ECO:0000256" key="5">
    <source>
        <dbReference type="ARBA" id="ARBA00022786"/>
    </source>
</evidence>
<dbReference type="GO" id="GO:0030968">
    <property type="term" value="P:endoplasmic reticulum unfolded protein response"/>
    <property type="evidence" value="ECO:0007669"/>
    <property type="project" value="TreeGrafter"/>
</dbReference>
<evidence type="ECO:0000256" key="10">
    <source>
        <dbReference type="SAM" id="Coils"/>
    </source>
</evidence>
<dbReference type="EMBL" id="AMBO01000412">
    <property type="protein sequence ID" value="EKC97352.1"/>
    <property type="molecule type" value="Genomic_DNA"/>
</dbReference>
<keyword evidence="14" id="KW-1185">Reference proteome</keyword>